<dbReference type="Proteomes" id="UP000030764">
    <property type="component" value="Unassembled WGS sequence"/>
</dbReference>
<protein>
    <submittedName>
        <fullName evidence="2">Uncharacterized protein</fullName>
    </submittedName>
</protein>
<sequence length="67" mass="7421">EDVECTSPETVCFEALLAKSSSAHSFFASLVLHSNIIISIAISLLRQVSLEFHHDIFRCFIAMASHV</sequence>
<keyword evidence="1" id="KW-0812">Transmembrane</keyword>
<evidence type="ECO:0000256" key="1">
    <source>
        <dbReference type="SAM" id="Phobius"/>
    </source>
</evidence>
<keyword evidence="3" id="KW-1185">Reference proteome</keyword>
<proteinExistence type="predicted"/>
<reference evidence="2 3" key="1">
    <citation type="journal article" date="2014" name="Nat. Genet.">
        <title>Genome and transcriptome of the porcine whipworm Trichuris suis.</title>
        <authorList>
            <person name="Jex A.R."/>
            <person name="Nejsum P."/>
            <person name="Schwarz E.M."/>
            <person name="Hu L."/>
            <person name="Young N.D."/>
            <person name="Hall R.S."/>
            <person name="Korhonen P.K."/>
            <person name="Liao S."/>
            <person name="Thamsborg S."/>
            <person name="Xia J."/>
            <person name="Xu P."/>
            <person name="Wang S."/>
            <person name="Scheerlinck J.P."/>
            <person name="Hofmann A."/>
            <person name="Sternberg P.W."/>
            <person name="Wang J."/>
            <person name="Gasser R.B."/>
        </authorList>
    </citation>
    <scope>NUCLEOTIDE SEQUENCE [LARGE SCALE GENOMIC DNA]</scope>
    <source>
        <strain evidence="2">DCEP-RM93M</strain>
    </source>
</reference>
<accession>A0A085LIS0</accession>
<gene>
    <name evidence="2" type="ORF">M513_14257</name>
</gene>
<evidence type="ECO:0000313" key="3">
    <source>
        <dbReference type="Proteomes" id="UP000030764"/>
    </source>
</evidence>
<dbReference type="EMBL" id="KL364288">
    <property type="protein sequence ID" value="KFD44866.1"/>
    <property type="molecule type" value="Genomic_DNA"/>
</dbReference>
<dbReference type="AlphaFoldDB" id="A0A085LIS0"/>
<feature type="transmembrane region" description="Helical" evidence="1">
    <location>
        <begin position="26"/>
        <end position="45"/>
    </location>
</feature>
<organism evidence="2 3">
    <name type="scientific">Trichuris suis</name>
    <name type="common">pig whipworm</name>
    <dbReference type="NCBI Taxonomy" id="68888"/>
    <lineage>
        <taxon>Eukaryota</taxon>
        <taxon>Metazoa</taxon>
        <taxon>Ecdysozoa</taxon>
        <taxon>Nematoda</taxon>
        <taxon>Enoplea</taxon>
        <taxon>Dorylaimia</taxon>
        <taxon>Trichinellida</taxon>
        <taxon>Trichuridae</taxon>
        <taxon>Trichuris</taxon>
    </lineage>
</organism>
<keyword evidence="1" id="KW-1133">Transmembrane helix</keyword>
<evidence type="ECO:0000313" key="2">
    <source>
        <dbReference type="EMBL" id="KFD44866.1"/>
    </source>
</evidence>
<keyword evidence="1" id="KW-0472">Membrane</keyword>
<feature type="non-terminal residue" evidence="2">
    <location>
        <position position="1"/>
    </location>
</feature>
<name>A0A085LIS0_9BILA</name>
<feature type="non-terminal residue" evidence="2">
    <location>
        <position position="67"/>
    </location>
</feature>